<dbReference type="InterPro" id="IPR039524">
    <property type="entry name" value="PIGO/GPI13"/>
</dbReference>
<feature type="transmembrane region" description="Helical" evidence="1">
    <location>
        <begin position="339"/>
        <end position="358"/>
    </location>
</feature>
<dbReference type="GO" id="GO:0051377">
    <property type="term" value="F:mannose-ethanolamine phosphotransferase activity"/>
    <property type="evidence" value="ECO:0007669"/>
    <property type="project" value="TreeGrafter"/>
</dbReference>
<sequence>MPTDSVLFVLGDHGMTKTGDHGVTVQRKLVLLSLFTVHQNSEIQQQEHVAQIDLVPSVSLLLGIPIPFSNLGRLIPDLFTIPSGNFKFKVDLPQNVRASLSYVCALDRNARQVKNYINLYHNLTGAFPSSSLSESKIMVRKVDRMLQKIASNLNSETDMNMETLEEDLVLTEELLTSYLDFIREMCHNIWAQFDDFSINVGVCILLGLLSINILPLLPVSVHYFHLCFLQLVFLVSQWKSIKTFTLELAAIAFVSPILQKISMKARKLNDQTRTWKTSKSDIVIGSLCCAHSLSLTSNSYVMYESYSISHVVNSVICFVFIGVCVTVKPPVHTRKRLSLGKFLKVSTLLLLFLLASRLGHLFWSCREEQPWCDASPFLIPLSNLRSSAARIASLRYISSGASLYAPVFLVKWWFKQKGNLGVSFLRSFPINYGLPLAAICIFLYWALLAVPSPLLDKLPPWQHIFLPQMAYLMLFVSFVSLTVHPVCAHLLPKEKARKFGEISRNIDHEKQEEVKSHSRSRAAALKRSSPIIPKETKKEVPVVCGLGTVYSANLMQFLVTLYLLLCLLLGDGLVLSMVLMAAQVTVVLTVRTLSGEENHPTIPFVPVWLIAVWSLMSMQYFFTTGHQATIPSIRFETAFIGYHGDYPSYLYWIPAVLILLNTFAGQVMFAAALPLALLWPLTQKNRGRTSDDGSKGEMQLQQDPNLLKRRLSHLIMHYISFQALQTRDDHVEWTRDDHVEWTRDDHVEWTRDDHVEWTFPKEEE</sequence>
<dbReference type="PANTHER" id="PTHR23071:SF1">
    <property type="entry name" value="GPI ETHANOLAMINE PHOSPHATE TRANSFERASE 3"/>
    <property type="match status" value="1"/>
</dbReference>
<reference evidence="2 3" key="1">
    <citation type="journal article" date="2017" name="PLoS Biol.">
        <title>The sea cucumber genome provides insights into morphological evolution and visceral regeneration.</title>
        <authorList>
            <person name="Zhang X."/>
            <person name="Sun L."/>
            <person name="Yuan J."/>
            <person name="Sun Y."/>
            <person name="Gao Y."/>
            <person name="Zhang L."/>
            <person name="Li S."/>
            <person name="Dai H."/>
            <person name="Hamel J.F."/>
            <person name="Liu C."/>
            <person name="Yu Y."/>
            <person name="Liu S."/>
            <person name="Lin W."/>
            <person name="Guo K."/>
            <person name="Jin S."/>
            <person name="Xu P."/>
            <person name="Storey K.B."/>
            <person name="Huan P."/>
            <person name="Zhang T."/>
            <person name="Zhou Y."/>
            <person name="Zhang J."/>
            <person name="Lin C."/>
            <person name="Li X."/>
            <person name="Xing L."/>
            <person name="Huo D."/>
            <person name="Sun M."/>
            <person name="Wang L."/>
            <person name="Mercier A."/>
            <person name="Li F."/>
            <person name="Yang H."/>
            <person name="Xiang J."/>
        </authorList>
    </citation>
    <scope>NUCLEOTIDE SEQUENCE [LARGE SCALE GENOMIC DNA]</scope>
    <source>
        <strain evidence="2">Shaxun</strain>
        <tissue evidence="2">Muscle</tissue>
    </source>
</reference>
<organism evidence="2 3">
    <name type="scientific">Stichopus japonicus</name>
    <name type="common">Sea cucumber</name>
    <dbReference type="NCBI Taxonomy" id="307972"/>
    <lineage>
        <taxon>Eukaryota</taxon>
        <taxon>Metazoa</taxon>
        <taxon>Echinodermata</taxon>
        <taxon>Eleutherozoa</taxon>
        <taxon>Echinozoa</taxon>
        <taxon>Holothuroidea</taxon>
        <taxon>Aspidochirotacea</taxon>
        <taxon>Aspidochirotida</taxon>
        <taxon>Stichopodidae</taxon>
        <taxon>Apostichopus</taxon>
    </lineage>
</organism>
<dbReference type="InterPro" id="IPR017850">
    <property type="entry name" value="Alkaline_phosphatase_core_sf"/>
</dbReference>
<feature type="transmembrane region" description="Helical" evidence="1">
    <location>
        <begin position="307"/>
        <end position="327"/>
    </location>
</feature>
<keyword evidence="3" id="KW-1185">Reference proteome</keyword>
<dbReference type="AlphaFoldDB" id="A0A2G8KPV8"/>
<dbReference type="GO" id="GO:0005789">
    <property type="term" value="C:endoplasmic reticulum membrane"/>
    <property type="evidence" value="ECO:0007669"/>
    <property type="project" value="TreeGrafter"/>
</dbReference>
<proteinExistence type="predicted"/>
<feature type="transmembrane region" description="Helical" evidence="1">
    <location>
        <begin position="470"/>
        <end position="491"/>
    </location>
</feature>
<dbReference type="GO" id="GO:0006506">
    <property type="term" value="P:GPI anchor biosynthetic process"/>
    <property type="evidence" value="ECO:0007669"/>
    <property type="project" value="InterPro"/>
</dbReference>
<name>A0A2G8KPV8_STIJA</name>
<dbReference type="Gene3D" id="3.40.720.10">
    <property type="entry name" value="Alkaline Phosphatase, subunit A"/>
    <property type="match status" value="1"/>
</dbReference>
<comment type="caution">
    <text evidence="2">The sequence shown here is derived from an EMBL/GenBank/DDBJ whole genome shotgun (WGS) entry which is preliminary data.</text>
</comment>
<feature type="transmembrane region" description="Helical" evidence="1">
    <location>
        <begin position="649"/>
        <end position="679"/>
    </location>
</feature>
<feature type="transmembrane region" description="Helical" evidence="1">
    <location>
        <begin position="196"/>
        <end position="214"/>
    </location>
</feature>
<feature type="transmembrane region" description="Helical" evidence="1">
    <location>
        <begin position="602"/>
        <end position="622"/>
    </location>
</feature>
<feature type="transmembrane region" description="Helical" evidence="1">
    <location>
        <begin position="394"/>
        <end position="414"/>
    </location>
</feature>
<gene>
    <name evidence="2" type="ORF">BSL78_13055</name>
</gene>
<dbReference type="STRING" id="307972.A0A2G8KPV8"/>
<dbReference type="EMBL" id="MRZV01000435">
    <property type="protein sequence ID" value="PIK50046.1"/>
    <property type="molecule type" value="Genomic_DNA"/>
</dbReference>
<keyword evidence="1" id="KW-1133">Transmembrane helix</keyword>
<keyword evidence="1" id="KW-0472">Membrane</keyword>
<evidence type="ECO:0000313" key="2">
    <source>
        <dbReference type="EMBL" id="PIK50046.1"/>
    </source>
</evidence>
<dbReference type="SUPFAM" id="SSF53649">
    <property type="entry name" value="Alkaline phosphatase-like"/>
    <property type="match status" value="1"/>
</dbReference>
<protein>
    <submittedName>
        <fullName evidence="2">Putative GPI ethanolamine phosphate transferase 3</fullName>
    </submittedName>
</protein>
<dbReference type="PANTHER" id="PTHR23071">
    <property type="entry name" value="PHOSPHATIDYLINOSITOL GLYCAN"/>
    <property type="match status" value="1"/>
</dbReference>
<evidence type="ECO:0000256" key="1">
    <source>
        <dbReference type="SAM" id="Phobius"/>
    </source>
</evidence>
<dbReference type="Proteomes" id="UP000230750">
    <property type="component" value="Unassembled WGS sequence"/>
</dbReference>
<keyword evidence="1" id="KW-0812">Transmembrane</keyword>
<dbReference type="OrthoDB" id="272139at2759"/>
<keyword evidence="2" id="KW-0808">Transferase</keyword>
<feature type="transmembrane region" description="Helical" evidence="1">
    <location>
        <begin position="430"/>
        <end position="450"/>
    </location>
</feature>
<accession>A0A2G8KPV8</accession>
<evidence type="ECO:0000313" key="3">
    <source>
        <dbReference type="Proteomes" id="UP000230750"/>
    </source>
</evidence>